<dbReference type="Gene3D" id="3.20.20.140">
    <property type="entry name" value="Metal-dependent hydrolases"/>
    <property type="match status" value="1"/>
</dbReference>
<dbReference type="SUPFAM" id="SSF51556">
    <property type="entry name" value="Metallo-dependent hydrolases"/>
    <property type="match status" value="1"/>
</dbReference>
<dbReference type="Pfam" id="PF01979">
    <property type="entry name" value="Amidohydro_1"/>
    <property type="match status" value="1"/>
</dbReference>
<dbReference type="CDD" id="cd01299">
    <property type="entry name" value="Met_dep_hydrolase_A"/>
    <property type="match status" value="1"/>
</dbReference>
<dbReference type="SUPFAM" id="SSF51338">
    <property type="entry name" value="Composite domain of metallo-dependent hydrolases"/>
    <property type="match status" value="1"/>
</dbReference>
<dbReference type="STRING" id="2082308.A0A2K1QMV4"/>
<protein>
    <recommendedName>
        <fullName evidence="1">Amidohydrolase-related domain-containing protein</fullName>
    </recommendedName>
</protein>
<keyword evidence="3" id="KW-1185">Reference proteome</keyword>
<dbReference type="OrthoDB" id="5595695at2759"/>
<dbReference type="PANTHER" id="PTHR43135">
    <property type="entry name" value="ALPHA-D-RIBOSE 1-METHYLPHOSPHONATE 5-TRIPHOSPHATE DIPHOSPHATASE"/>
    <property type="match status" value="1"/>
</dbReference>
<dbReference type="InterPro" id="IPR057744">
    <property type="entry name" value="OTAase-like"/>
</dbReference>
<dbReference type="InterPro" id="IPR006680">
    <property type="entry name" value="Amidohydro-rel"/>
</dbReference>
<dbReference type="PANTHER" id="PTHR43135:SF3">
    <property type="entry name" value="ALPHA-D-RIBOSE 1-METHYLPHOSPHONATE 5-TRIPHOSPHATE DIPHOSPHATASE"/>
    <property type="match status" value="1"/>
</dbReference>
<sequence length="452" mass="49080">MVTNKARPSKSAPALQSSITVHTSLLFNSKHKCFDEDISLVVSAVTGLITSVYRRTSVLPDVLPSAHLDLRHLTILPGLVDAHTHVFLHAYSETPSLNQMRDESLVERTIRATNHVRTALLAGYTTYRDLGTEGAYDSDIHVRDAINRGLIPGPRLFVATECLASSGGYEVRIESRDRVSVPRICDPCDGVDGCRAAVRRRLGAGADVIKFYADYRKRESRWPRPQWPGCPEIGFPPGTGDGKGEKGRIADERNPNLLLFTQEEMNVIVSEAKRANAAVAAHACSPEAVVMAANAGVTSVEHAYVRSDVAIEAMAHNKTIFVPTLATVELYADDMTSPLEQTRKAFEAGVKLACGGDTGAFPHGKNVRELELMHQAGVPLEHVLAAATIHGWDACGGDLVGRRFGSLEEGWAADLVGIKGDPRKDSSNLRQVEFVMKDARVWKRDGMAVGVA</sequence>
<dbReference type="EMBL" id="NKHZ01000059">
    <property type="protein sequence ID" value="PNS16200.1"/>
    <property type="molecule type" value="Genomic_DNA"/>
</dbReference>
<reference evidence="2 3" key="1">
    <citation type="submission" date="2017-06" db="EMBL/GenBank/DDBJ databases">
        <title>Draft genome sequence of a variant of Elsinoe murrayae.</title>
        <authorList>
            <person name="Cheng Q."/>
        </authorList>
    </citation>
    <scope>NUCLEOTIDE SEQUENCE [LARGE SCALE GENOMIC DNA]</scope>
    <source>
        <strain evidence="2 3">CQ-2017a</strain>
    </source>
</reference>
<dbReference type="InterPro" id="IPR011059">
    <property type="entry name" value="Metal-dep_hydrolase_composite"/>
</dbReference>
<comment type="caution">
    <text evidence="2">The sequence shown here is derived from an EMBL/GenBank/DDBJ whole genome shotgun (WGS) entry which is preliminary data.</text>
</comment>
<accession>A0A2K1QMV4</accession>
<dbReference type="InterPro" id="IPR051781">
    <property type="entry name" value="Metallo-dep_Hydrolase"/>
</dbReference>
<dbReference type="GO" id="GO:0016810">
    <property type="term" value="F:hydrolase activity, acting on carbon-nitrogen (but not peptide) bonds"/>
    <property type="evidence" value="ECO:0007669"/>
    <property type="project" value="InterPro"/>
</dbReference>
<feature type="domain" description="Amidohydrolase-related" evidence="1">
    <location>
        <begin position="74"/>
        <end position="439"/>
    </location>
</feature>
<dbReference type="InterPro" id="IPR032466">
    <property type="entry name" value="Metal_Hydrolase"/>
</dbReference>
<dbReference type="InParanoid" id="A0A2K1QMV4"/>
<proteinExistence type="predicted"/>
<evidence type="ECO:0000313" key="3">
    <source>
        <dbReference type="Proteomes" id="UP000243797"/>
    </source>
</evidence>
<dbReference type="AlphaFoldDB" id="A0A2K1QMV4"/>
<dbReference type="Proteomes" id="UP000243797">
    <property type="component" value="Unassembled WGS sequence"/>
</dbReference>
<gene>
    <name evidence="2" type="ORF">CAC42_1963</name>
</gene>
<dbReference type="Gene3D" id="2.30.40.10">
    <property type="entry name" value="Urease, subunit C, domain 1"/>
    <property type="match status" value="1"/>
</dbReference>
<name>A0A2K1QMV4_9PEZI</name>
<organism evidence="2 3">
    <name type="scientific">Sphaceloma murrayae</name>
    <dbReference type="NCBI Taxonomy" id="2082308"/>
    <lineage>
        <taxon>Eukaryota</taxon>
        <taxon>Fungi</taxon>
        <taxon>Dikarya</taxon>
        <taxon>Ascomycota</taxon>
        <taxon>Pezizomycotina</taxon>
        <taxon>Dothideomycetes</taxon>
        <taxon>Dothideomycetidae</taxon>
        <taxon>Myriangiales</taxon>
        <taxon>Elsinoaceae</taxon>
        <taxon>Sphaceloma</taxon>
    </lineage>
</organism>
<evidence type="ECO:0000313" key="2">
    <source>
        <dbReference type="EMBL" id="PNS16200.1"/>
    </source>
</evidence>
<evidence type="ECO:0000259" key="1">
    <source>
        <dbReference type="Pfam" id="PF01979"/>
    </source>
</evidence>